<dbReference type="CDD" id="cd01392">
    <property type="entry name" value="HTH_LacI"/>
    <property type="match status" value="1"/>
</dbReference>
<sequence>MKRGVTIKDIARKLNMSVSTVSKALNNDATISSLTSERVKALARELNYVPNEAARHFKLNRTFTLGLIVPDILDQYYAFAANGVEAAAEEKGYHVMLAQSREDEQKEERIIDLMIRNRVDGVVAAISKTRTDMAPYQKLLSIGIPVVCIGREPSTPEFDFVSSDNMEGGRLATDFLIRQGHRHIAHLRGPEEMRTGRARYEGYRLALEQHGIPLREELVEVVDFTRENTEAALARMLALETPPTAVFAFKNYVALDGIAYLKKYHPALLDTFRFTGFGNLPILGYLDHKPAASIEEGSREMGLEAAMQLFSRISESEGEGQLARSIQLPCRLVVHV</sequence>
<dbReference type="SUPFAM" id="SSF47413">
    <property type="entry name" value="lambda repressor-like DNA-binding domains"/>
    <property type="match status" value="1"/>
</dbReference>
<evidence type="ECO:0000313" key="6">
    <source>
        <dbReference type="Proteomes" id="UP001485459"/>
    </source>
</evidence>
<dbReference type="PROSITE" id="PS50932">
    <property type="entry name" value="HTH_LACI_2"/>
    <property type="match status" value="1"/>
</dbReference>
<dbReference type="Proteomes" id="UP001485459">
    <property type="component" value="Chromosome"/>
</dbReference>
<keyword evidence="6" id="KW-1185">Reference proteome</keyword>
<accession>A0ABZ2YMZ0</accession>
<dbReference type="PANTHER" id="PTHR30146:SF109">
    <property type="entry name" value="HTH-TYPE TRANSCRIPTIONAL REGULATOR GALS"/>
    <property type="match status" value="1"/>
</dbReference>
<proteinExistence type="predicted"/>
<dbReference type="EMBL" id="CP149822">
    <property type="protein sequence ID" value="WZN41085.1"/>
    <property type="molecule type" value="Genomic_DNA"/>
</dbReference>
<dbReference type="InterPro" id="IPR001761">
    <property type="entry name" value="Peripla_BP/Lac1_sug-bd_dom"/>
</dbReference>
<evidence type="ECO:0000256" key="3">
    <source>
        <dbReference type="ARBA" id="ARBA00023163"/>
    </source>
</evidence>
<feature type="domain" description="HTH lacI-type" evidence="4">
    <location>
        <begin position="5"/>
        <end position="59"/>
    </location>
</feature>
<keyword evidence="2 5" id="KW-0238">DNA-binding</keyword>
<dbReference type="Gene3D" id="3.40.50.2300">
    <property type="match status" value="2"/>
</dbReference>
<dbReference type="InterPro" id="IPR028082">
    <property type="entry name" value="Peripla_BP_I"/>
</dbReference>
<dbReference type="InterPro" id="IPR010982">
    <property type="entry name" value="Lambda_DNA-bd_dom_sf"/>
</dbReference>
<dbReference type="RefSeq" id="WP_341835945.1">
    <property type="nucleotide sequence ID" value="NZ_CP149822.1"/>
</dbReference>
<dbReference type="CDD" id="cd06267">
    <property type="entry name" value="PBP1_LacI_sugar_binding-like"/>
    <property type="match status" value="1"/>
</dbReference>
<evidence type="ECO:0000313" key="5">
    <source>
        <dbReference type="EMBL" id="WZN41085.1"/>
    </source>
</evidence>
<evidence type="ECO:0000256" key="2">
    <source>
        <dbReference type="ARBA" id="ARBA00023125"/>
    </source>
</evidence>
<organism evidence="5 6">
    <name type="scientific">Chitinophaga pollutisoli</name>
    <dbReference type="NCBI Taxonomy" id="3133966"/>
    <lineage>
        <taxon>Bacteria</taxon>
        <taxon>Pseudomonadati</taxon>
        <taxon>Bacteroidota</taxon>
        <taxon>Chitinophagia</taxon>
        <taxon>Chitinophagales</taxon>
        <taxon>Chitinophagaceae</taxon>
        <taxon>Chitinophaga</taxon>
    </lineage>
</organism>
<evidence type="ECO:0000259" key="4">
    <source>
        <dbReference type="PROSITE" id="PS50932"/>
    </source>
</evidence>
<name>A0ABZ2YMZ0_9BACT</name>
<evidence type="ECO:0000256" key="1">
    <source>
        <dbReference type="ARBA" id="ARBA00023015"/>
    </source>
</evidence>
<protein>
    <submittedName>
        <fullName evidence="5">LacI family DNA-binding transcriptional regulator</fullName>
    </submittedName>
</protein>
<dbReference type="GO" id="GO:0003677">
    <property type="term" value="F:DNA binding"/>
    <property type="evidence" value="ECO:0007669"/>
    <property type="project" value="UniProtKB-KW"/>
</dbReference>
<reference evidence="6" key="1">
    <citation type="submission" date="2024-03" db="EMBL/GenBank/DDBJ databases">
        <title>Chitinophaga horti sp. nov., isolated from garden soil.</title>
        <authorList>
            <person name="Lee D.S."/>
            <person name="Han D.M."/>
            <person name="Baek J.H."/>
            <person name="Choi D.G."/>
            <person name="Jeon J.H."/>
            <person name="Jeon C.O."/>
        </authorList>
    </citation>
    <scope>NUCLEOTIDE SEQUENCE [LARGE SCALE GENOMIC DNA]</scope>
    <source>
        <strain evidence="6">GPA1</strain>
    </source>
</reference>
<dbReference type="InterPro" id="IPR000843">
    <property type="entry name" value="HTH_LacI"/>
</dbReference>
<keyword evidence="3" id="KW-0804">Transcription</keyword>
<dbReference type="Pfam" id="PF00356">
    <property type="entry name" value="LacI"/>
    <property type="match status" value="1"/>
</dbReference>
<dbReference type="SMART" id="SM00354">
    <property type="entry name" value="HTH_LACI"/>
    <property type="match status" value="1"/>
</dbReference>
<dbReference type="Gene3D" id="1.10.260.40">
    <property type="entry name" value="lambda repressor-like DNA-binding domains"/>
    <property type="match status" value="1"/>
</dbReference>
<dbReference type="SUPFAM" id="SSF53822">
    <property type="entry name" value="Periplasmic binding protein-like I"/>
    <property type="match status" value="1"/>
</dbReference>
<gene>
    <name evidence="5" type="ORF">WJU16_24285</name>
</gene>
<keyword evidence="1" id="KW-0805">Transcription regulation</keyword>
<dbReference type="Pfam" id="PF00532">
    <property type="entry name" value="Peripla_BP_1"/>
    <property type="match status" value="1"/>
</dbReference>
<dbReference type="PANTHER" id="PTHR30146">
    <property type="entry name" value="LACI-RELATED TRANSCRIPTIONAL REPRESSOR"/>
    <property type="match status" value="1"/>
</dbReference>